<dbReference type="EMBL" id="JBITDC010000018">
    <property type="protein sequence ID" value="MFI5680102.1"/>
    <property type="molecule type" value="Genomic_DNA"/>
</dbReference>
<protein>
    <submittedName>
        <fullName evidence="4">Aldehyde dehydrogenase family protein</fullName>
    </submittedName>
</protein>
<proteinExistence type="predicted"/>
<keyword evidence="1" id="KW-0560">Oxidoreductase</keyword>
<evidence type="ECO:0000256" key="2">
    <source>
        <dbReference type="SAM" id="MobiDB-lite"/>
    </source>
</evidence>
<dbReference type="RefSeq" id="WP_398660551.1">
    <property type="nucleotide sequence ID" value="NZ_JBITDC010000018.1"/>
</dbReference>
<dbReference type="Gene3D" id="3.40.605.10">
    <property type="entry name" value="Aldehyde Dehydrogenase, Chain A, domain 1"/>
    <property type="match status" value="1"/>
</dbReference>
<dbReference type="InterPro" id="IPR016163">
    <property type="entry name" value="Ald_DH_C"/>
</dbReference>
<dbReference type="InterPro" id="IPR016161">
    <property type="entry name" value="Ald_DH/histidinol_DH"/>
</dbReference>
<evidence type="ECO:0000259" key="3">
    <source>
        <dbReference type="Pfam" id="PF00171"/>
    </source>
</evidence>
<gene>
    <name evidence="4" type="ORF">ACIA8P_36705</name>
</gene>
<feature type="region of interest" description="Disordered" evidence="2">
    <location>
        <begin position="420"/>
        <end position="439"/>
    </location>
</feature>
<dbReference type="PIRSF" id="PIRSF000151">
    <property type="entry name" value="GPR"/>
    <property type="match status" value="1"/>
</dbReference>
<keyword evidence="5" id="KW-1185">Reference proteome</keyword>
<comment type="caution">
    <text evidence="4">The sequence shown here is derived from an EMBL/GenBank/DDBJ whole genome shotgun (WGS) entry which is preliminary data.</text>
</comment>
<dbReference type="InterPro" id="IPR016162">
    <property type="entry name" value="Ald_DH_N"/>
</dbReference>
<dbReference type="InterPro" id="IPR012134">
    <property type="entry name" value="Glu-5-SA_DH"/>
</dbReference>
<dbReference type="PANTHER" id="PTHR11063">
    <property type="entry name" value="GLUTAMATE SEMIALDEHYDE DEHYDROGENASE"/>
    <property type="match status" value="1"/>
</dbReference>
<dbReference type="Gene3D" id="3.40.309.10">
    <property type="entry name" value="Aldehyde Dehydrogenase, Chain A, domain 2"/>
    <property type="match status" value="1"/>
</dbReference>
<name>A0ABW7YE16_STRCE</name>
<dbReference type="PANTHER" id="PTHR11063:SF8">
    <property type="entry name" value="DELTA-1-PYRROLINE-5-CARBOXYLATE SYNTHASE"/>
    <property type="match status" value="1"/>
</dbReference>
<evidence type="ECO:0000313" key="4">
    <source>
        <dbReference type="EMBL" id="MFI5680102.1"/>
    </source>
</evidence>
<organism evidence="4 5">
    <name type="scientific">Streptomyces cellulosae</name>
    <dbReference type="NCBI Taxonomy" id="1968"/>
    <lineage>
        <taxon>Bacteria</taxon>
        <taxon>Bacillati</taxon>
        <taxon>Actinomycetota</taxon>
        <taxon>Actinomycetes</taxon>
        <taxon>Kitasatosporales</taxon>
        <taxon>Streptomycetaceae</taxon>
        <taxon>Streptomyces</taxon>
    </lineage>
</organism>
<sequence length="439" mass="46806">MTHAEHDRRTDAEQAVRAYAARAAAGAAAVVDAPDKDIDAALRHMAKRLEEARSALLAANDQDVEAAVAMGMSEGVQDRLRLTDARLDSMQAQLHALAAVPHEPRDTVIEVRPDGLTLSERRRPVGVIGANFEARPNVTLDIASQLLKSRNAGVLRTGSAALRSSRALMSQVIWPALSGAGLDPDVLQLLPGADHTAAHALVSLPELIPLVILRGSGKSTRDLSRAAARHGVRTLAHADGGGVLYAGPAADEETVHRLIVESLDRLGVCNRLNRLLIDRSCYDRLLPGVLATLDRVGVAASLPPHPHPLGYEWSLDPTRAATVTVAPANGPLHAARIAHQETSGLAAASATQDPATAAQFIDAYTGTAVFWNSTTRLLDGYKLLRLPETGISIDRIPGPRGPVTFRDLHLRQFVVVPTDTATGRPQAHTSTHRRETECG</sequence>
<accession>A0ABW7YE16</accession>
<feature type="compositionally biased region" description="Polar residues" evidence="2">
    <location>
        <begin position="420"/>
        <end position="429"/>
    </location>
</feature>
<dbReference type="Proteomes" id="UP001612415">
    <property type="component" value="Unassembled WGS sequence"/>
</dbReference>
<evidence type="ECO:0000313" key="5">
    <source>
        <dbReference type="Proteomes" id="UP001612415"/>
    </source>
</evidence>
<reference evidence="4 5" key="1">
    <citation type="submission" date="2024-10" db="EMBL/GenBank/DDBJ databases">
        <title>The Natural Products Discovery Center: Release of the First 8490 Sequenced Strains for Exploring Actinobacteria Biosynthetic Diversity.</title>
        <authorList>
            <person name="Kalkreuter E."/>
            <person name="Kautsar S.A."/>
            <person name="Yang D."/>
            <person name="Bader C.D."/>
            <person name="Teijaro C.N."/>
            <person name="Fluegel L."/>
            <person name="Davis C.M."/>
            <person name="Simpson J.R."/>
            <person name="Lauterbach L."/>
            <person name="Steele A.D."/>
            <person name="Gui C."/>
            <person name="Meng S."/>
            <person name="Li G."/>
            <person name="Viehrig K."/>
            <person name="Ye F."/>
            <person name="Su P."/>
            <person name="Kiefer A.F."/>
            <person name="Nichols A."/>
            <person name="Cepeda A.J."/>
            <person name="Yan W."/>
            <person name="Fan B."/>
            <person name="Jiang Y."/>
            <person name="Adhikari A."/>
            <person name="Zheng C.-J."/>
            <person name="Schuster L."/>
            <person name="Cowan T.M."/>
            <person name="Smanski M.J."/>
            <person name="Chevrette M.G."/>
            <person name="De Carvalho L.P.S."/>
            <person name="Shen B."/>
        </authorList>
    </citation>
    <scope>NUCLEOTIDE SEQUENCE [LARGE SCALE GENOMIC DNA]</scope>
    <source>
        <strain evidence="4 5">NPDC051599</strain>
    </source>
</reference>
<dbReference type="SUPFAM" id="SSF53720">
    <property type="entry name" value="ALDH-like"/>
    <property type="match status" value="1"/>
</dbReference>
<dbReference type="Pfam" id="PF00171">
    <property type="entry name" value="Aldedh"/>
    <property type="match status" value="1"/>
</dbReference>
<dbReference type="InterPro" id="IPR015590">
    <property type="entry name" value="Aldehyde_DH_dom"/>
</dbReference>
<feature type="domain" description="Aldehyde dehydrogenase" evidence="3">
    <location>
        <begin position="19"/>
        <end position="298"/>
    </location>
</feature>
<evidence type="ECO:0000256" key="1">
    <source>
        <dbReference type="ARBA" id="ARBA00023002"/>
    </source>
</evidence>